<dbReference type="GO" id="GO:0070475">
    <property type="term" value="P:rRNA base methylation"/>
    <property type="evidence" value="ECO:0007669"/>
    <property type="project" value="UniProtKB-UniRule"/>
</dbReference>
<keyword evidence="4 6" id="KW-0808">Transferase</keyword>
<gene>
    <name evidence="6" type="primary">rsmH</name>
    <name evidence="8" type="ORF">A9309_07840</name>
</gene>
<feature type="binding site" evidence="6">
    <location>
        <begin position="48"/>
        <end position="50"/>
    </location>
    <ligand>
        <name>S-adenosyl-L-methionine</name>
        <dbReference type="ChEBI" id="CHEBI:59789"/>
    </ligand>
</feature>
<evidence type="ECO:0000256" key="2">
    <source>
        <dbReference type="ARBA" id="ARBA00022552"/>
    </source>
</evidence>
<evidence type="ECO:0000313" key="9">
    <source>
        <dbReference type="Proteomes" id="UP000092607"/>
    </source>
</evidence>
<comment type="caution">
    <text evidence="8">The sequence shown here is derived from an EMBL/GenBank/DDBJ whole genome shotgun (WGS) entry which is preliminary data.</text>
</comment>
<sequence length="326" mass="36076">MTTTDHTPAFIHQTVLLHETVAGVLGVSDLSGVSPQAGVYVDATFGRGGHSRLLLKYLTPDSTLIVFDKDPQAIAVAHELANTDRRVVVVHDSFANLNENLAKLGINQVDGIMADLGVSSPQLDDGSRGFSFMKDGAVDMRMDTSRGQSVGQWLKVVDEETLANVLYEYGEERHSRRIARAIKAMDSYDSTLALAETIKQAHPAWQKGKHPATQSFQAMRIFINNELGDVKDFLHQTLTALKSGGQLAVISFHSLEDRIIKQFLNNHSKGRHEGDDKMPLPPKRPKYFDKPYRIAPSDGEVRANVRARSAYLRGARRNQTAFEPSN</sequence>
<keyword evidence="5 6" id="KW-0949">S-adenosyl-L-methionine</keyword>
<feature type="binding site" evidence="6">
    <location>
        <position position="122"/>
    </location>
    <ligand>
        <name>S-adenosyl-L-methionine</name>
        <dbReference type="ChEBI" id="CHEBI:59789"/>
    </ligand>
</feature>
<feature type="binding site" evidence="6">
    <location>
        <position position="94"/>
    </location>
    <ligand>
        <name>S-adenosyl-L-methionine</name>
        <dbReference type="ChEBI" id="CHEBI:59789"/>
    </ligand>
</feature>
<dbReference type="PANTHER" id="PTHR11265">
    <property type="entry name" value="S-ADENOSYL-METHYLTRANSFERASE MRAW"/>
    <property type="match status" value="1"/>
</dbReference>
<evidence type="ECO:0000256" key="1">
    <source>
        <dbReference type="ARBA" id="ARBA00010396"/>
    </source>
</evidence>
<organism evidence="8 9">
    <name type="scientific">Moraxella lacunata</name>
    <dbReference type="NCBI Taxonomy" id="477"/>
    <lineage>
        <taxon>Bacteria</taxon>
        <taxon>Pseudomonadati</taxon>
        <taxon>Pseudomonadota</taxon>
        <taxon>Gammaproteobacteria</taxon>
        <taxon>Moraxellales</taxon>
        <taxon>Moraxellaceae</taxon>
        <taxon>Moraxella</taxon>
    </lineage>
</organism>
<evidence type="ECO:0000256" key="4">
    <source>
        <dbReference type="ARBA" id="ARBA00022679"/>
    </source>
</evidence>
<accession>A0A1B8PZ44</accession>
<dbReference type="PIRSF" id="PIRSF004486">
    <property type="entry name" value="MraW"/>
    <property type="match status" value="1"/>
</dbReference>
<dbReference type="InterPro" id="IPR002903">
    <property type="entry name" value="RsmH"/>
</dbReference>
<dbReference type="HAMAP" id="MF_01007">
    <property type="entry name" value="16SrRNA_methyltr_H"/>
    <property type="match status" value="1"/>
</dbReference>
<dbReference type="PANTHER" id="PTHR11265:SF0">
    <property type="entry name" value="12S RRNA N4-METHYLCYTIDINE METHYLTRANSFERASE"/>
    <property type="match status" value="1"/>
</dbReference>
<evidence type="ECO:0000256" key="7">
    <source>
        <dbReference type="SAM" id="MobiDB-lite"/>
    </source>
</evidence>
<dbReference type="EMBL" id="LZMS01000064">
    <property type="protein sequence ID" value="OBX61679.1"/>
    <property type="molecule type" value="Genomic_DNA"/>
</dbReference>
<dbReference type="SUPFAM" id="SSF53335">
    <property type="entry name" value="S-adenosyl-L-methionine-dependent methyltransferases"/>
    <property type="match status" value="1"/>
</dbReference>
<dbReference type="NCBIfam" id="TIGR00006">
    <property type="entry name" value="16S rRNA (cytosine(1402)-N(4))-methyltransferase RsmH"/>
    <property type="match status" value="1"/>
</dbReference>
<dbReference type="Gene3D" id="3.40.50.150">
    <property type="entry name" value="Vaccinia Virus protein VP39"/>
    <property type="match status" value="1"/>
</dbReference>
<feature type="region of interest" description="Disordered" evidence="7">
    <location>
        <begin position="266"/>
        <end position="294"/>
    </location>
</feature>
<proteinExistence type="inferred from homology"/>
<comment type="catalytic activity">
    <reaction evidence="6">
        <text>cytidine(1402) in 16S rRNA + S-adenosyl-L-methionine = N(4)-methylcytidine(1402) in 16S rRNA + S-adenosyl-L-homocysteine + H(+)</text>
        <dbReference type="Rhea" id="RHEA:42928"/>
        <dbReference type="Rhea" id="RHEA-COMP:10286"/>
        <dbReference type="Rhea" id="RHEA-COMP:10287"/>
        <dbReference type="ChEBI" id="CHEBI:15378"/>
        <dbReference type="ChEBI" id="CHEBI:57856"/>
        <dbReference type="ChEBI" id="CHEBI:59789"/>
        <dbReference type="ChEBI" id="CHEBI:74506"/>
        <dbReference type="ChEBI" id="CHEBI:82748"/>
        <dbReference type="EC" id="2.1.1.199"/>
    </reaction>
</comment>
<comment type="function">
    <text evidence="6">Specifically methylates the N4 position of cytidine in position 1402 (C1402) of 16S rRNA.</text>
</comment>
<dbReference type="Proteomes" id="UP000092607">
    <property type="component" value="Unassembled WGS sequence"/>
</dbReference>
<feature type="binding site" evidence="6">
    <location>
        <position position="115"/>
    </location>
    <ligand>
        <name>S-adenosyl-L-methionine</name>
        <dbReference type="ChEBI" id="CHEBI:59789"/>
    </ligand>
</feature>
<keyword evidence="6" id="KW-0963">Cytoplasm</keyword>
<evidence type="ECO:0000256" key="6">
    <source>
        <dbReference type="HAMAP-Rule" id="MF_01007"/>
    </source>
</evidence>
<dbReference type="AlphaFoldDB" id="A0A1B8PZ44"/>
<dbReference type="InterPro" id="IPR023397">
    <property type="entry name" value="SAM-dep_MeTrfase_MraW_recog"/>
</dbReference>
<dbReference type="OrthoDB" id="9806637at2"/>
<dbReference type="InterPro" id="IPR029063">
    <property type="entry name" value="SAM-dependent_MTases_sf"/>
</dbReference>
<dbReference type="GO" id="GO:0071424">
    <property type="term" value="F:rRNA (cytosine-N4-)-methyltransferase activity"/>
    <property type="evidence" value="ECO:0007669"/>
    <property type="project" value="UniProtKB-UniRule"/>
</dbReference>
<feature type="binding site" evidence="6">
    <location>
        <position position="68"/>
    </location>
    <ligand>
        <name>S-adenosyl-L-methionine</name>
        <dbReference type="ChEBI" id="CHEBI:59789"/>
    </ligand>
</feature>
<dbReference type="Pfam" id="PF01795">
    <property type="entry name" value="Methyltransf_5"/>
    <property type="match status" value="1"/>
</dbReference>
<evidence type="ECO:0000256" key="3">
    <source>
        <dbReference type="ARBA" id="ARBA00022603"/>
    </source>
</evidence>
<dbReference type="GO" id="GO:0005737">
    <property type="term" value="C:cytoplasm"/>
    <property type="evidence" value="ECO:0007669"/>
    <property type="project" value="UniProtKB-SubCell"/>
</dbReference>
<reference evidence="8 9" key="1">
    <citation type="submission" date="2016-06" db="EMBL/GenBank/DDBJ databases">
        <title>Draft genome of Moraxella lacunata CCUG 57757A.</title>
        <authorList>
            <person name="Salva-Serra F."/>
            <person name="Engstrom-Jakobsson H."/>
            <person name="Thorell K."/>
            <person name="Gonzales-Siles L."/>
            <person name="Karlsson R."/>
            <person name="Boulund F."/>
            <person name="Engstrand L."/>
            <person name="Kristiansson E."/>
            <person name="Moore E."/>
        </authorList>
    </citation>
    <scope>NUCLEOTIDE SEQUENCE [LARGE SCALE GENOMIC DNA]</scope>
    <source>
        <strain evidence="8 9">CCUG 57757A</strain>
    </source>
</reference>
<dbReference type="Gene3D" id="1.10.150.170">
    <property type="entry name" value="Putative methyltransferase TM0872, insert domain"/>
    <property type="match status" value="1"/>
</dbReference>
<name>A0A1B8PZ44_MORLA</name>
<protein>
    <recommendedName>
        <fullName evidence="6">Ribosomal RNA small subunit methyltransferase H</fullName>
        <ecNumber evidence="6">2.1.1.199</ecNumber>
    </recommendedName>
    <alternativeName>
        <fullName evidence="6">16S rRNA m(4)C1402 methyltransferase</fullName>
    </alternativeName>
    <alternativeName>
        <fullName evidence="6">rRNA (cytosine-N(4)-)-methyltransferase RsmH</fullName>
    </alternativeName>
</protein>
<dbReference type="EC" id="2.1.1.199" evidence="6"/>
<dbReference type="SUPFAM" id="SSF81799">
    <property type="entry name" value="Putative methyltransferase TM0872, insert domain"/>
    <property type="match status" value="1"/>
</dbReference>
<comment type="similarity">
    <text evidence="1 6">Belongs to the methyltransferase superfamily. RsmH family.</text>
</comment>
<evidence type="ECO:0000256" key="5">
    <source>
        <dbReference type="ARBA" id="ARBA00022691"/>
    </source>
</evidence>
<keyword evidence="2 6" id="KW-0698">rRNA processing</keyword>
<comment type="subcellular location">
    <subcellularLocation>
        <location evidence="6">Cytoplasm</location>
    </subcellularLocation>
</comment>
<evidence type="ECO:0000313" key="8">
    <source>
        <dbReference type="EMBL" id="OBX61679.1"/>
    </source>
</evidence>
<keyword evidence="3 6" id="KW-0489">Methyltransferase</keyword>